<feature type="compositionally biased region" description="Polar residues" evidence="1">
    <location>
        <begin position="1055"/>
        <end position="1070"/>
    </location>
</feature>
<evidence type="ECO:0000313" key="2">
    <source>
        <dbReference type="EMBL" id="OAV90420.1"/>
    </source>
</evidence>
<feature type="compositionally biased region" description="Low complexity" evidence="1">
    <location>
        <begin position="105"/>
        <end position="128"/>
    </location>
</feature>
<dbReference type="VEuPathDB" id="FungiDB:PTTG_28315"/>
<keyword evidence="4" id="KW-1185">Reference proteome</keyword>
<feature type="compositionally biased region" description="Polar residues" evidence="1">
    <location>
        <begin position="305"/>
        <end position="315"/>
    </location>
</feature>
<feature type="compositionally biased region" description="Polar residues" evidence="1">
    <location>
        <begin position="1164"/>
        <end position="1179"/>
    </location>
</feature>
<feature type="compositionally biased region" description="Polar residues" evidence="1">
    <location>
        <begin position="76"/>
        <end position="97"/>
    </location>
</feature>
<evidence type="ECO:0000313" key="4">
    <source>
        <dbReference type="Proteomes" id="UP000005240"/>
    </source>
</evidence>
<organism evidence="2">
    <name type="scientific">Puccinia triticina (isolate 1-1 / race 1 (BBBD))</name>
    <name type="common">Brown leaf rust fungus</name>
    <dbReference type="NCBI Taxonomy" id="630390"/>
    <lineage>
        <taxon>Eukaryota</taxon>
        <taxon>Fungi</taxon>
        <taxon>Dikarya</taxon>
        <taxon>Basidiomycota</taxon>
        <taxon>Pucciniomycotina</taxon>
        <taxon>Pucciniomycetes</taxon>
        <taxon>Pucciniales</taxon>
        <taxon>Pucciniaceae</taxon>
        <taxon>Puccinia</taxon>
    </lineage>
</organism>
<evidence type="ECO:0000256" key="1">
    <source>
        <dbReference type="SAM" id="MobiDB-lite"/>
    </source>
</evidence>
<reference evidence="3" key="4">
    <citation type="submission" date="2025-05" db="UniProtKB">
        <authorList>
            <consortium name="EnsemblFungi"/>
        </authorList>
    </citation>
    <scope>IDENTIFICATION</scope>
    <source>
        <strain evidence="3">isolate 1-1 / race 1 (BBBD)</strain>
    </source>
</reference>
<reference evidence="3 4" key="3">
    <citation type="journal article" date="2017" name="G3 (Bethesda)">
        <title>Comparative analysis highlights variable genome content of wheat rusts and divergence of the mating loci.</title>
        <authorList>
            <person name="Cuomo C.A."/>
            <person name="Bakkeren G."/>
            <person name="Khalil H.B."/>
            <person name="Panwar V."/>
            <person name="Joly D."/>
            <person name="Linning R."/>
            <person name="Sakthikumar S."/>
            <person name="Song X."/>
            <person name="Adiconis X."/>
            <person name="Fan L."/>
            <person name="Goldberg J.M."/>
            <person name="Levin J.Z."/>
            <person name="Young S."/>
            <person name="Zeng Q."/>
            <person name="Anikster Y."/>
            <person name="Bruce M."/>
            <person name="Wang M."/>
            <person name="Yin C."/>
            <person name="McCallum B."/>
            <person name="Szabo L.J."/>
            <person name="Hulbert S."/>
            <person name="Chen X."/>
            <person name="Fellers J.P."/>
        </authorList>
    </citation>
    <scope>NUCLEOTIDE SEQUENCE</scope>
    <source>
        <strain evidence="4">Isolate 1-1 / race 1 (BBBD)</strain>
        <strain evidence="3">isolate 1-1 / race 1 (BBBD)</strain>
    </source>
</reference>
<gene>
    <name evidence="2" type="ORF">PTTG_28315</name>
</gene>
<dbReference type="Proteomes" id="UP000005240">
    <property type="component" value="Unassembled WGS sequence"/>
</dbReference>
<dbReference type="EMBL" id="ADAS02000101">
    <property type="protein sequence ID" value="OAV90420.1"/>
    <property type="molecule type" value="Genomic_DNA"/>
</dbReference>
<protein>
    <submittedName>
        <fullName evidence="2 3">Uncharacterized protein</fullName>
    </submittedName>
</protein>
<dbReference type="EnsemblFungi" id="PTTG_28315-t43_1">
    <property type="protein sequence ID" value="PTTG_28315-t43_1-p1"/>
    <property type="gene ID" value="PTTG_28315"/>
</dbReference>
<evidence type="ECO:0000313" key="3">
    <source>
        <dbReference type="EnsemblFungi" id="PTTG_28315-t43_1-p1"/>
    </source>
</evidence>
<accession>A0A180GCN3</accession>
<feature type="compositionally biased region" description="Basic and acidic residues" evidence="1">
    <location>
        <begin position="130"/>
        <end position="141"/>
    </location>
</feature>
<feature type="region of interest" description="Disordered" evidence="1">
    <location>
        <begin position="1164"/>
        <end position="1189"/>
    </location>
</feature>
<name>A0A180GCN3_PUCT1</name>
<dbReference type="STRING" id="630390.A0A180GCN3"/>
<feature type="region of interest" description="Disordered" evidence="1">
    <location>
        <begin position="1055"/>
        <end position="1134"/>
    </location>
</feature>
<sequence>MFVNAGRIGEVIEAAGGVSSGAKATLEFATDLAKGVGAASDGVKAPGIGAGAGAGAGDVHLIPGQSDAKLAPLRPQLSNPKETSADASLISGTSQTDSSKEAFNPTLQKTPTTPTDTFRPPDPSLLTPKEPPKELPQELPKDNLNLKTEKTSTALEKPQDTNPVPSTVEPPNTPLNTELGSPPDSPAGVRGTSASESQRASKKLFQAFKQTSTWSPPRTQQQLNWFKAWDRARKTMDDLEKNLSGFIKKWSESFKQHAGAGWPAAVRRFKTRFGSPTIRPGTEPPLPAREAPTLKSPAALERPNQVGSSELADTSRSSDFKSEAELPLGDKAQPPKLDTEPSWLEKFPIEAHSPYGPPTNEELRVFNKAKLDVARALDQRKYGIDLGNQKIFTRRNLVELLRREVKIQDGASAAKTVYPPFDSYLKALSQLAATEDKLGEAQKALFHIRQLTVDAAAATPAEEQAERAVAALLAELDQAKLADFQKESGSAVKSLATKWQLSQSKADYFPDLLKPGAIDTEKFAKARAIQLSPASPEKLAKPFFSTAEEVIHTLPADLDLTTELYRYSLIQGFEDVLNEIRPSVRSLVENTANTQLAAVFKNPSQIRPQLEMYTNQLGEADFERLLGAHPSEVYQKLTQSATPREKIFYAVTTRQQSLHPEDFTDLEAANGNPRTFGRALQKIVQRTSASESPDKLEYLETLKQLENEAIHDVNPINYPYIEELYSQGFIDATTRAKLYPPQGTTNQQFLEALGTQKDFLADLRKSLLTRITTQIDVTEDGQKVGKKASDLLTQTYMDILDRKAKRFYLTRDAFERPNAMHFDEAIKVYDGRTVKNYFKPGQSDTQVVVKAYVEAHLPPPFVPGSGLEDFLNEIHFTKSIPKADGGPLPRFFPTLDNRLAEFLDRPLVEGDARLKGTRWENLSEKSRKLLNEAAKDIFLDYRGLNAAVDNYSAFASVVEKLESKMENLIPRMKDVFEGLVDSAKVPNVKPASAKITQSQIDQANAAFEARVAKSNALTTGPADQAKLLENEAAIPAKVQPTESNAATDAKVLQTQNDPAHQAKVSPTESDAANRAKVPSTEDDAATQAKVQTTERGAATDAKVLLPQKNDPANQAKVQATEGNSANRAEVLSTEHDATTQAKVLPTENGAATDAKVLLPQKNDPANQAKVQATEGNSANRAEVLSTEHDATTQAKVLPTENGAATDAKVLPNENGAATDAKVLPTENGAATDAKVLPTENGAATDAKVLPTQNDPANQAKVQATEDDLANHAEPPKPTVKSTDPGGQGFTVNAFNYRIQFHPPPIMKPWIAYIRRLMEEMPRNLLARPI</sequence>
<reference evidence="2" key="1">
    <citation type="submission" date="2009-11" db="EMBL/GenBank/DDBJ databases">
        <authorList>
            <consortium name="The Broad Institute Genome Sequencing Platform"/>
            <person name="Ward D."/>
            <person name="Feldgarden M."/>
            <person name="Earl A."/>
            <person name="Young S.K."/>
            <person name="Zeng Q."/>
            <person name="Koehrsen M."/>
            <person name="Alvarado L."/>
            <person name="Berlin A."/>
            <person name="Bochicchio J."/>
            <person name="Borenstein D."/>
            <person name="Chapman S.B."/>
            <person name="Chen Z."/>
            <person name="Engels R."/>
            <person name="Freedman E."/>
            <person name="Gellesch M."/>
            <person name="Goldberg J."/>
            <person name="Griggs A."/>
            <person name="Gujja S."/>
            <person name="Heilman E."/>
            <person name="Heiman D."/>
            <person name="Hepburn T."/>
            <person name="Howarth C."/>
            <person name="Jen D."/>
            <person name="Larson L."/>
            <person name="Lewis B."/>
            <person name="Mehta T."/>
            <person name="Park D."/>
            <person name="Pearson M."/>
            <person name="Roberts A."/>
            <person name="Saif S."/>
            <person name="Shea T."/>
            <person name="Shenoy N."/>
            <person name="Sisk P."/>
            <person name="Stolte C."/>
            <person name="Sykes S."/>
            <person name="Thomson T."/>
            <person name="Walk T."/>
            <person name="White J."/>
            <person name="Yandava C."/>
            <person name="Izard J."/>
            <person name="Baranova O.V."/>
            <person name="Blanton J.M."/>
            <person name="Tanner A.C."/>
            <person name="Dewhirst F.E."/>
            <person name="Haas B."/>
            <person name="Nusbaum C."/>
            <person name="Birren B."/>
        </authorList>
    </citation>
    <scope>NUCLEOTIDE SEQUENCE [LARGE SCALE GENOMIC DNA]</scope>
    <source>
        <strain evidence="2">1-1 BBBD Race 1</strain>
    </source>
</reference>
<feature type="compositionally biased region" description="Polar residues" evidence="1">
    <location>
        <begin position="1110"/>
        <end position="1126"/>
    </location>
</feature>
<proteinExistence type="predicted"/>
<reference evidence="2" key="2">
    <citation type="submission" date="2016-05" db="EMBL/GenBank/DDBJ databases">
        <title>Comparative analysis highlights variable genome content of wheat rusts and divergence of the mating loci.</title>
        <authorList>
            <person name="Cuomo C.A."/>
            <person name="Bakkeren G."/>
            <person name="Szabo L."/>
            <person name="Khalil H."/>
            <person name="Joly D."/>
            <person name="Goldberg J."/>
            <person name="Young S."/>
            <person name="Zeng Q."/>
            <person name="Fellers J."/>
        </authorList>
    </citation>
    <scope>NUCLEOTIDE SEQUENCE [LARGE SCALE GENOMIC DNA]</scope>
    <source>
        <strain evidence="2">1-1 BBBD Race 1</strain>
    </source>
</reference>
<feature type="region of interest" description="Disordered" evidence="1">
    <location>
        <begin position="274"/>
        <end position="336"/>
    </location>
</feature>
<dbReference type="OrthoDB" id="2497888at2759"/>
<feature type="region of interest" description="Disordered" evidence="1">
    <location>
        <begin position="71"/>
        <end position="204"/>
    </location>
</feature>